<gene>
    <name evidence="1" type="ORF">OEZ60_21500</name>
</gene>
<sequence length="126" mass="14024">MKAREDVEKLEKLTGQLNSLHAEVAALAKKSPNDGVNAFKLKLINKVLELGNQILGEKYRPFPDFEAFESDDLPSTSDVTMVLGQYIEEAERFRSDNVVYEGGWHYQVNGSASNVRAAPPSKIGRK</sequence>
<reference evidence="1 2" key="1">
    <citation type="submission" date="2022-10" db="EMBL/GenBank/DDBJ databases">
        <title>Defluviimonas sp. nov., isolated from ocean surface sediments.</title>
        <authorList>
            <person name="He W."/>
            <person name="Wang L."/>
            <person name="Zhang D.-F."/>
        </authorList>
    </citation>
    <scope>NUCLEOTIDE SEQUENCE [LARGE SCALE GENOMIC DNA]</scope>
    <source>
        <strain evidence="1 2">WL0024</strain>
    </source>
</reference>
<protein>
    <submittedName>
        <fullName evidence="1">Uncharacterized protein</fullName>
    </submittedName>
</protein>
<organism evidence="1 2">
    <name type="scientific">Albidovulum salinarum</name>
    <dbReference type="NCBI Taxonomy" id="2984153"/>
    <lineage>
        <taxon>Bacteria</taxon>
        <taxon>Pseudomonadati</taxon>
        <taxon>Pseudomonadota</taxon>
        <taxon>Alphaproteobacteria</taxon>
        <taxon>Rhodobacterales</taxon>
        <taxon>Paracoccaceae</taxon>
        <taxon>Albidovulum</taxon>
    </lineage>
</organism>
<evidence type="ECO:0000313" key="2">
    <source>
        <dbReference type="Proteomes" id="UP001209535"/>
    </source>
</evidence>
<dbReference type="RefSeq" id="WP_263340815.1">
    <property type="nucleotide sequence ID" value="NZ_JAOVQO010000037.1"/>
</dbReference>
<keyword evidence="2" id="KW-1185">Reference proteome</keyword>
<comment type="caution">
    <text evidence="1">The sequence shown here is derived from an EMBL/GenBank/DDBJ whole genome shotgun (WGS) entry which is preliminary data.</text>
</comment>
<accession>A0ABT2XAX5</accession>
<proteinExistence type="predicted"/>
<dbReference type="EMBL" id="JAOVQO010000037">
    <property type="protein sequence ID" value="MCU9850554.1"/>
    <property type="molecule type" value="Genomic_DNA"/>
</dbReference>
<evidence type="ECO:0000313" key="1">
    <source>
        <dbReference type="EMBL" id="MCU9850554.1"/>
    </source>
</evidence>
<name>A0ABT2XAX5_9RHOB</name>
<dbReference type="Proteomes" id="UP001209535">
    <property type="component" value="Unassembled WGS sequence"/>
</dbReference>